<gene>
    <name evidence="4" type="ORF">SAMN05421854_102814</name>
</gene>
<evidence type="ECO:0000256" key="2">
    <source>
        <dbReference type="ARBA" id="ARBA00022598"/>
    </source>
</evidence>
<dbReference type="PROSITE" id="PS00455">
    <property type="entry name" value="AMP_BINDING"/>
    <property type="match status" value="1"/>
</dbReference>
<dbReference type="OrthoDB" id="3465883at2"/>
<reference evidence="4 5" key="1">
    <citation type="submission" date="2016-10" db="EMBL/GenBank/DDBJ databases">
        <authorList>
            <person name="de Groot N.N."/>
        </authorList>
    </citation>
    <scope>NUCLEOTIDE SEQUENCE [LARGE SCALE GENOMIC DNA]</scope>
    <source>
        <strain evidence="4 5">DSM 44637</strain>
    </source>
</reference>
<dbReference type="AlphaFoldDB" id="A0A1I5J0P0"/>
<accession>A0A1I5J0P0</accession>
<dbReference type="Gene3D" id="3.30.300.30">
    <property type="match status" value="1"/>
</dbReference>
<evidence type="ECO:0000256" key="1">
    <source>
        <dbReference type="ARBA" id="ARBA00006432"/>
    </source>
</evidence>
<dbReference type="Pfam" id="PF13193">
    <property type="entry name" value="AMP-binding_C"/>
    <property type="match status" value="1"/>
</dbReference>
<dbReference type="Pfam" id="PF03992">
    <property type="entry name" value="ABM"/>
    <property type="match status" value="1"/>
</dbReference>
<dbReference type="Gene3D" id="3.40.50.12780">
    <property type="entry name" value="N-terminal domain of ligase-like"/>
    <property type="match status" value="1"/>
</dbReference>
<dbReference type="Gene3D" id="3.30.70.100">
    <property type="match status" value="1"/>
</dbReference>
<evidence type="ECO:0000313" key="4">
    <source>
        <dbReference type="EMBL" id="SFO65941.1"/>
    </source>
</evidence>
<dbReference type="PANTHER" id="PTHR24096">
    <property type="entry name" value="LONG-CHAIN-FATTY-ACID--COA LIGASE"/>
    <property type="match status" value="1"/>
</dbReference>
<proteinExistence type="inferred from homology"/>
<dbReference type="InterPro" id="IPR025110">
    <property type="entry name" value="AMP-bd_C"/>
</dbReference>
<dbReference type="SUPFAM" id="SSF56801">
    <property type="entry name" value="Acetyl-CoA synthetase-like"/>
    <property type="match status" value="1"/>
</dbReference>
<protein>
    <submittedName>
        <fullName evidence="4">Long-chain acyl-CoA synthetase</fullName>
    </submittedName>
</protein>
<dbReference type="STRING" id="112413.SAMN05421854_102814"/>
<dbReference type="InterPro" id="IPR045851">
    <property type="entry name" value="AMP-bd_C_sf"/>
</dbReference>
<evidence type="ECO:0000313" key="5">
    <source>
        <dbReference type="Proteomes" id="UP000199137"/>
    </source>
</evidence>
<dbReference type="PANTHER" id="PTHR24096:SF149">
    <property type="entry name" value="AMP-BINDING DOMAIN-CONTAINING PROTEIN-RELATED"/>
    <property type="match status" value="1"/>
</dbReference>
<dbReference type="InterPro" id="IPR042099">
    <property type="entry name" value="ANL_N_sf"/>
</dbReference>
<dbReference type="EMBL" id="FOWC01000002">
    <property type="protein sequence ID" value="SFO65941.1"/>
    <property type="molecule type" value="Genomic_DNA"/>
</dbReference>
<sequence length="617" mass="65090">MADGVLPVASLLDTPLLPDALRILAENSPNQIAVRLGETALTFAELDRAASGFAAALADRIGSAGSVVAMSSVLHPEFAIAYYGTLRSGNVVLPLSPLLREGDLGRVLTESAAAAAVLNDSMTAAVARASATPEHLLCFGNPDRAASVAALAAGPVGAPVELEPDAVACIHFTSGTTGQSKGVRLTHRNIAVNAVQVADAHGVTGTSVTFNHLPSYHPMHLNSALIAGATQVLCLVPDPVATIALAAGVTHYYSMPFRLARLATDARLADLKLPGCEVILSGGSALSPVHAEILRAQFGIPVVQGYGLAETAPLVLSDGPAAPRPGSVGQVVRDTEVRVVDLTTREPLPAGERGEVEVRGPQVMRGYLGRPDGDGIGADGWLPTGDVGCLDEDGYLFLVDRIKDVFKRDNWLISPTEIEAELLRHPGVADCAVVDQPDEFAGAVAAALIVPAGDEWVPRAGEIAAEINAAQPYYKHIEHVELTRAIPRSPNGKLVRRELREALSSVRGSQNPGTALLGADTVVTFISKFTVKGEPEEFEKVFTEHAQYMAEQPGFVAYQMVRSLRDPKVYLNIGQWVDANAHKAVVTSPEFQAHVKKFVELVDVEADLYSTVSEASA</sequence>
<dbReference type="InterPro" id="IPR011008">
    <property type="entry name" value="Dimeric_a/b-barrel"/>
</dbReference>
<dbReference type="GO" id="GO:0016405">
    <property type="term" value="F:CoA-ligase activity"/>
    <property type="evidence" value="ECO:0007669"/>
    <property type="project" value="TreeGrafter"/>
</dbReference>
<evidence type="ECO:0000259" key="3">
    <source>
        <dbReference type="PROSITE" id="PS51725"/>
    </source>
</evidence>
<dbReference type="Pfam" id="PF00501">
    <property type="entry name" value="AMP-binding"/>
    <property type="match status" value="1"/>
</dbReference>
<dbReference type="InterPro" id="IPR000873">
    <property type="entry name" value="AMP-dep_synth/lig_dom"/>
</dbReference>
<dbReference type="InterPro" id="IPR007138">
    <property type="entry name" value="ABM_dom"/>
</dbReference>
<organism evidence="4 5">
    <name type="scientific">Amycolatopsis rubida</name>
    <dbReference type="NCBI Taxonomy" id="112413"/>
    <lineage>
        <taxon>Bacteria</taxon>
        <taxon>Bacillati</taxon>
        <taxon>Actinomycetota</taxon>
        <taxon>Actinomycetes</taxon>
        <taxon>Pseudonocardiales</taxon>
        <taxon>Pseudonocardiaceae</taxon>
        <taxon>Amycolatopsis</taxon>
    </lineage>
</organism>
<dbReference type="PROSITE" id="PS51725">
    <property type="entry name" value="ABM"/>
    <property type="match status" value="1"/>
</dbReference>
<dbReference type="RefSeq" id="WP_093573239.1">
    <property type="nucleotide sequence ID" value="NZ_FOWC01000002.1"/>
</dbReference>
<feature type="domain" description="ABM" evidence="3">
    <location>
        <begin position="523"/>
        <end position="612"/>
    </location>
</feature>
<name>A0A1I5J0P0_9PSEU</name>
<dbReference type="InterPro" id="IPR020845">
    <property type="entry name" value="AMP-binding_CS"/>
</dbReference>
<dbReference type="Proteomes" id="UP000199137">
    <property type="component" value="Unassembled WGS sequence"/>
</dbReference>
<dbReference type="SUPFAM" id="SSF54909">
    <property type="entry name" value="Dimeric alpha+beta barrel"/>
    <property type="match status" value="1"/>
</dbReference>
<comment type="similarity">
    <text evidence="1">Belongs to the ATP-dependent AMP-binding enzyme family.</text>
</comment>
<keyword evidence="2" id="KW-0436">Ligase</keyword>